<proteinExistence type="predicted"/>
<evidence type="ECO:0000313" key="3">
    <source>
        <dbReference type="Proteomes" id="UP000724874"/>
    </source>
</evidence>
<sequence length="68" mass="7722">MLLLMPPIHGTRPLTGKAFTSKQSDDTHETSYAYPPPVPTKEGDPRSFWQKVPRPICCFMHLRSLITP</sequence>
<comment type="caution">
    <text evidence="2">The sequence shown here is derived from an EMBL/GenBank/DDBJ whole genome shotgun (WGS) entry which is preliminary data.</text>
</comment>
<organism evidence="2 3">
    <name type="scientific">Gymnopilus junonius</name>
    <name type="common">Spectacular rustgill mushroom</name>
    <name type="synonym">Gymnopilus spectabilis subsp. junonius</name>
    <dbReference type="NCBI Taxonomy" id="109634"/>
    <lineage>
        <taxon>Eukaryota</taxon>
        <taxon>Fungi</taxon>
        <taxon>Dikarya</taxon>
        <taxon>Basidiomycota</taxon>
        <taxon>Agaricomycotina</taxon>
        <taxon>Agaricomycetes</taxon>
        <taxon>Agaricomycetidae</taxon>
        <taxon>Agaricales</taxon>
        <taxon>Agaricineae</taxon>
        <taxon>Hymenogastraceae</taxon>
        <taxon>Gymnopilus</taxon>
    </lineage>
</organism>
<evidence type="ECO:0000313" key="2">
    <source>
        <dbReference type="EMBL" id="KAF8887926.1"/>
    </source>
</evidence>
<accession>A0A9P5NFM2</accession>
<reference evidence="2" key="1">
    <citation type="submission" date="2020-11" db="EMBL/GenBank/DDBJ databases">
        <authorList>
            <consortium name="DOE Joint Genome Institute"/>
            <person name="Ahrendt S."/>
            <person name="Riley R."/>
            <person name="Andreopoulos W."/>
            <person name="LaButti K."/>
            <person name="Pangilinan J."/>
            <person name="Ruiz-duenas F.J."/>
            <person name="Barrasa J.M."/>
            <person name="Sanchez-Garcia M."/>
            <person name="Camarero S."/>
            <person name="Miyauchi S."/>
            <person name="Serrano A."/>
            <person name="Linde D."/>
            <person name="Babiker R."/>
            <person name="Drula E."/>
            <person name="Ayuso-Fernandez I."/>
            <person name="Pacheco R."/>
            <person name="Padilla G."/>
            <person name="Ferreira P."/>
            <person name="Barriuso J."/>
            <person name="Kellner H."/>
            <person name="Castanera R."/>
            <person name="Alfaro M."/>
            <person name="Ramirez L."/>
            <person name="Pisabarro A.G."/>
            <person name="Kuo A."/>
            <person name="Tritt A."/>
            <person name="Lipzen A."/>
            <person name="He G."/>
            <person name="Yan M."/>
            <person name="Ng V."/>
            <person name="Cullen D."/>
            <person name="Martin F."/>
            <person name="Rosso M.-N."/>
            <person name="Henrissat B."/>
            <person name="Hibbett D."/>
            <person name="Martinez A.T."/>
            <person name="Grigoriev I.V."/>
        </authorList>
    </citation>
    <scope>NUCLEOTIDE SEQUENCE</scope>
    <source>
        <strain evidence="2">AH 44721</strain>
    </source>
</reference>
<dbReference type="AlphaFoldDB" id="A0A9P5NFM2"/>
<evidence type="ECO:0000256" key="1">
    <source>
        <dbReference type="SAM" id="MobiDB-lite"/>
    </source>
</evidence>
<protein>
    <submittedName>
        <fullName evidence="2">Uncharacterized protein</fullName>
    </submittedName>
</protein>
<keyword evidence="3" id="KW-1185">Reference proteome</keyword>
<dbReference type="Proteomes" id="UP000724874">
    <property type="component" value="Unassembled WGS sequence"/>
</dbReference>
<name>A0A9P5NFM2_GYMJU</name>
<dbReference type="EMBL" id="JADNYJ010000087">
    <property type="protein sequence ID" value="KAF8887926.1"/>
    <property type="molecule type" value="Genomic_DNA"/>
</dbReference>
<gene>
    <name evidence="2" type="ORF">CPB84DRAFT_1786426</name>
</gene>
<feature type="region of interest" description="Disordered" evidence="1">
    <location>
        <begin position="13"/>
        <end position="46"/>
    </location>
</feature>